<dbReference type="InterPro" id="IPR049337">
    <property type="entry name" value="TOR1A_C"/>
</dbReference>
<dbReference type="PANTHER" id="PTHR10760:SF2">
    <property type="entry name" value="LD13476P-RELATED"/>
    <property type="match status" value="1"/>
</dbReference>
<evidence type="ECO:0000313" key="4">
    <source>
        <dbReference type="Proteomes" id="UP000492821"/>
    </source>
</evidence>
<evidence type="ECO:0000256" key="2">
    <source>
        <dbReference type="SAM" id="SignalP"/>
    </source>
</evidence>
<dbReference type="InterPro" id="IPR027417">
    <property type="entry name" value="P-loop_NTPase"/>
</dbReference>
<dbReference type="AlphaFoldDB" id="A0A7E5A0Z5"/>
<dbReference type="Proteomes" id="UP000492821">
    <property type="component" value="Unassembled WGS sequence"/>
</dbReference>
<comment type="similarity">
    <text evidence="1">Belongs to the ClpA/ClpB family. Torsin subfamily.</text>
</comment>
<feature type="domain" description="Torsin-1A C-terminal" evidence="3">
    <location>
        <begin position="275"/>
        <end position="328"/>
    </location>
</feature>
<feature type="signal peptide" evidence="2">
    <location>
        <begin position="1"/>
        <end position="19"/>
    </location>
</feature>
<dbReference type="SUPFAM" id="SSF52540">
    <property type="entry name" value="P-loop containing nucleoside triphosphate hydrolases"/>
    <property type="match status" value="1"/>
</dbReference>
<evidence type="ECO:0000259" key="3">
    <source>
        <dbReference type="Pfam" id="PF21376"/>
    </source>
</evidence>
<dbReference type="GO" id="GO:0012505">
    <property type="term" value="C:endomembrane system"/>
    <property type="evidence" value="ECO:0007669"/>
    <property type="project" value="UniProtKB-ARBA"/>
</dbReference>
<dbReference type="GO" id="GO:0005524">
    <property type="term" value="F:ATP binding"/>
    <property type="evidence" value="ECO:0007669"/>
    <property type="project" value="InterPro"/>
</dbReference>
<evidence type="ECO:0000313" key="5">
    <source>
        <dbReference type="WBParaSite" id="Pan_g7162.t1"/>
    </source>
</evidence>
<dbReference type="GO" id="GO:0005737">
    <property type="term" value="C:cytoplasm"/>
    <property type="evidence" value="ECO:0007669"/>
    <property type="project" value="UniProtKB-ARBA"/>
</dbReference>
<dbReference type="Pfam" id="PF06309">
    <property type="entry name" value="Torsin"/>
    <property type="match status" value="1"/>
</dbReference>
<keyword evidence="4" id="KW-1185">Reference proteome</keyword>
<sequence>MRVITITILSLVFIPIISSEPISLSVGVALVGAAGVGVKKYFFPPESPDDVTCWTDCCMELNTFDVIEKKLNEGLPRLFGQHVAAPVISKAILKHLNDKDPSKALTLSLHGLTGTGKNYVAMIIAEAMFTQPRNHMNVHFINCNLVQHELAEFKAAILKKITMSSKRCSRSLFVFDEFDKLPAGTIDVISEFFEYNSAFVARKSIFMFLSNTGGTLIAKAAIEQHLADKPREALTYQALSKLVQVAAFNENGGFKDSKLITRHLVDYFVPFLPLTHEHVLQCIHHELTRQNAVLPRDEILAIAESLNYFPEGNPIFSSSGCKTVGNQVNLFTTTSAKTL</sequence>
<reference evidence="5" key="2">
    <citation type="submission" date="2020-10" db="UniProtKB">
        <authorList>
            <consortium name="WormBaseParasite"/>
        </authorList>
    </citation>
    <scope>IDENTIFICATION</scope>
</reference>
<dbReference type="GO" id="GO:0016887">
    <property type="term" value="F:ATP hydrolysis activity"/>
    <property type="evidence" value="ECO:0007669"/>
    <property type="project" value="InterPro"/>
</dbReference>
<dbReference type="PANTHER" id="PTHR10760">
    <property type="entry name" value="TORSIN"/>
    <property type="match status" value="1"/>
</dbReference>
<name>A0A7E5A0Z5_PANRE</name>
<reference evidence="4" key="1">
    <citation type="journal article" date="2013" name="Genetics">
        <title>The draft genome and transcriptome of Panagrellus redivivus are shaped by the harsh demands of a free-living lifestyle.</title>
        <authorList>
            <person name="Srinivasan J."/>
            <person name="Dillman A.R."/>
            <person name="Macchietto M.G."/>
            <person name="Heikkinen L."/>
            <person name="Lakso M."/>
            <person name="Fracchia K.M."/>
            <person name="Antoshechkin I."/>
            <person name="Mortazavi A."/>
            <person name="Wong G."/>
            <person name="Sternberg P.W."/>
        </authorList>
    </citation>
    <scope>NUCLEOTIDE SEQUENCE [LARGE SCALE GENOMIC DNA]</scope>
    <source>
        <strain evidence="4">MT8872</strain>
    </source>
</reference>
<accession>A0A7E5A0Z5</accession>
<dbReference type="Gene3D" id="3.40.50.300">
    <property type="entry name" value="P-loop containing nucleotide triphosphate hydrolases"/>
    <property type="match status" value="1"/>
</dbReference>
<organism evidence="4 5">
    <name type="scientific">Panagrellus redivivus</name>
    <name type="common">Microworm</name>
    <dbReference type="NCBI Taxonomy" id="6233"/>
    <lineage>
        <taxon>Eukaryota</taxon>
        <taxon>Metazoa</taxon>
        <taxon>Ecdysozoa</taxon>
        <taxon>Nematoda</taxon>
        <taxon>Chromadorea</taxon>
        <taxon>Rhabditida</taxon>
        <taxon>Tylenchina</taxon>
        <taxon>Panagrolaimomorpha</taxon>
        <taxon>Panagrolaimoidea</taxon>
        <taxon>Panagrolaimidae</taxon>
        <taxon>Panagrellus</taxon>
    </lineage>
</organism>
<feature type="chain" id="PRO_5028937061" evidence="2">
    <location>
        <begin position="20"/>
        <end position="339"/>
    </location>
</feature>
<evidence type="ECO:0000256" key="1">
    <source>
        <dbReference type="ARBA" id="ARBA00006235"/>
    </source>
</evidence>
<dbReference type="WBParaSite" id="Pan_g7162.t1">
    <property type="protein sequence ID" value="Pan_g7162.t1"/>
    <property type="gene ID" value="Pan_g7162"/>
</dbReference>
<proteinExistence type="inferred from homology"/>
<dbReference type="Pfam" id="PF21376">
    <property type="entry name" value="TOR1A_C"/>
    <property type="match status" value="1"/>
</dbReference>
<dbReference type="InterPro" id="IPR010448">
    <property type="entry name" value="Torsin"/>
</dbReference>
<keyword evidence="2" id="KW-0732">Signal</keyword>
<protein>
    <submittedName>
        <fullName evidence="5">Torsin</fullName>
    </submittedName>
</protein>